<comment type="caution">
    <text evidence="1">The sequence shown here is derived from an EMBL/GenBank/DDBJ whole genome shotgun (WGS) entry which is preliminary data.</text>
</comment>
<feature type="non-terminal residue" evidence="1">
    <location>
        <position position="156"/>
    </location>
</feature>
<name>A0A820K4V5_9BILA</name>
<evidence type="ECO:0000313" key="2">
    <source>
        <dbReference type="Proteomes" id="UP000663823"/>
    </source>
</evidence>
<protein>
    <submittedName>
        <fullName evidence="1">Uncharacterized protein</fullName>
    </submittedName>
</protein>
<sequence length="156" mass="17270">NSSSFCYDSRFIQSNLLLSQLDKTNFLGVSGPIQFGENQTDRISGSYYSIKNVQSSVYGLNYVSVLEYADPGNFRVPLQENTIVWPGNTLTPPTGRASLKGVTLRIGIIQSVPYTIVQKTTDSNGQTRPEYIGFIPDLVERLKTDIGFNPILQLAL</sequence>
<dbReference type="Proteomes" id="UP000663823">
    <property type="component" value="Unassembled WGS sequence"/>
</dbReference>
<dbReference type="Gene3D" id="3.40.50.2300">
    <property type="match status" value="2"/>
</dbReference>
<gene>
    <name evidence="1" type="ORF">OTI717_LOCUS43137</name>
</gene>
<dbReference type="InterPro" id="IPR028082">
    <property type="entry name" value="Peripla_BP_I"/>
</dbReference>
<dbReference type="Gene3D" id="3.40.190.10">
    <property type="entry name" value="Periplasmic binding protein-like II"/>
    <property type="match status" value="1"/>
</dbReference>
<organism evidence="1 2">
    <name type="scientific">Rotaria sordida</name>
    <dbReference type="NCBI Taxonomy" id="392033"/>
    <lineage>
        <taxon>Eukaryota</taxon>
        <taxon>Metazoa</taxon>
        <taxon>Spiralia</taxon>
        <taxon>Gnathifera</taxon>
        <taxon>Rotifera</taxon>
        <taxon>Eurotatoria</taxon>
        <taxon>Bdelloidea</taxon>
        <taxon>Philodinida</taxon>
        <taxon>Philodinidae</taxon>
        <taxon>Rotaria</taxon>
    </lineage>
</organism>
<proteinExistence type="predicted"/>
<dbReference type="AlphaFoldDB" id="A0A820K4V5"/>
<accession>A0A820K4V5</accession>
<reference evidence="1" key="1">
    <citation type="submission" date="2021-02" db="EMBL/GenBank/DDBJ databases">
        <authorList>
            <person name="Nowell W R."/>
        </authorList>
    </citation>
    <scope>NUCLEOTIDE SEQUENCE</scope>
</reference>
<evidence type="ECO:0000313" key="1">
    <source>
        <dbReference type="EMBL" id="CAF4337037.1"/>
    </source>
</evidence>
<dbReference type="EMBL" id="CAJOAX010058919">
    <property type="protein sequence ID" value="CAF4337037.1"/>
    <property type="molecule type" value="Genomic_DNA"/>
</dbReference>
<dbReference type="SUPFAM" id="SSF53822">
    <property type="entry name" value="Periplasmic binding protein-like I"/>
    <property type="match status" value="1"/>
</dbReference>
<feature type="non-terminal residue" evidence="1">
    <location>
        <position position="1"/>
    </location>
</feature>